<protein>
    <recommendedName>
        <fullName evidence="4">Reverse transcriptase Ty1/copia-type domain-containing protein</fullName>
    </recommendedName>
</protein>
<sequence>MDEKEYVLEKPIPPAPPANAPKVVKDANEKQVKDENQVSWNPVGPDVLKMIGYITNMEKLGFTLQKELATDLILQSLSKLYKGFVMNYMVHDLDKPLLELLKMLQPAEENLTKGKDASVLMVQVGKEKPKKGIKIKVGTIGKPKSKSTSFATQKPVGGLQRANVIIVVRQATGGETARHTSQPRRRKVRPFLLRRYSFYHHIDKKVLVARNGVFLEKEFFSDATSGRNIELEEIRDDKETTAPVQEHELEEQTIIPQNAQDTQEPRRSNRLRTQHERYGLILTFEGDVILIDQDESKTYLEAISCPEAEEWRQTMQFHVPKPKEVERMRNAPYASAIRSIMYAMVCMRPDVAFALSVTSRYQSNPGESHWMSMKNILKYFRRTKDALLVYGGKEELSIVGIIGIKSTFRNIWKIS</sequence>
<evidence type="ECO:0000256" key="1">
    <source>
        <dbReference type="SAM" id="MobiDB-lite"/>
    </source>
</evidence>
<feature type="region of interest" description="Disordered" evidence="1">
    <location>
        <begin position="1"/>
        <end position="22"/>
    </location>
</feature>
<proteinExistence type="predicted"/>
<dbReference type="OrthoDB" id="1645289at2759"/>
<evidence type="ECO:0000313" key="3">
    <source>
        <dbReference type="Proteomes" id="UP000595140"/>
    </source>
</evidence>
<organism evidence="2 3">
    <name type="scientific">Cuscuta campestris</name>
    <dbReference type="NCBI Taxonomy" id="132261"/>
    <lineage>
        <taxon>Eukaryota</taxon>
        <taxon>Viridiplantae</taxon>
        <taxon>Streptophyta</taxon>
        <taxon>Embryophyta</taxon>
        <taxon>Tracheophyta</taxon>
        <taxon>Spermatophyta</taxon>
        <taxon>Magnoliopsida</taxon>
        <taxon>eudicotyledons</taxon>
        <taxon>Gunneridae</taxon>
        <taxon>Pentapetalae</taxon>
        <taxon>asterids</taxon>
        <taxon>lamiids</taxon>
        <taxon>Solanales</taxon>
        <taxon>Convolvulaceae</taxon>
        <taxon>Cuscuteae</taxon>
        <taxon>Cuscuta</taxon>
        <taxon>Cuscuta subgen. Grammica</taxon>
        <taxon>Cuscuta sect. Cleistogrammica</taxon>
    </lineage>
</organism>
<keyword evidence="3" id="KW-1185">Reference proteome</keyword>
<accession>A0A484K7J1</accession>
<gene>
    <name evidence="2" type="ORF">CCAM_LOCUS1530</name>
</gene>
<name>A0A484K7J1_9ASTE</name>
<feature type="region of interest" description="Disordered" evidence="1">
    <location>
        <begin position="238"/>
        <end position="269"/>
    </location>
</feature>
<reference evidence="2 3" key="1">
    <citation type="submission" date="2018-04" db="EMBL/GenBank/DDBJ databases">
        <authorList>
            <person name="Vogel A."/>
        </authorList>
    </citation>
    <scope>NUCLEOTIDE SEQUENCE [LARGE SCALE GENOMIC DNA]</scope>
</reference>
<dbReference type="Proteomes" id="UP000595140">
    <property type="component" value="Unassembled WGS sequence"/>
</dbReference>
<evidence type="ECO:0000313" key="2">
    <source>
        <dbReference type="EMBL" id="VFQ59754.1"/>
    </source>
</evidence>
<evidence type="ECO:0008006" key="4">
    <source>
        <dbReference type="Google" id="ProtNLM"/>
    </source>
</evidence>
<dbReference type="AlphaFoldDB" id="A0A484K7J1"/>
<dbReference type="EMBL" id="OOIL02000049">
    <property type="protein sequence ID" value="VFQ59754.1"/>
    <property type="molecule type" value="Genomic_DNA"/>
</dbReference>